<accession>A0A6P4F605</accession>
<dbReference type="OrthoDB" id="8023238at2759"/>
<evidence type="ECO:0000313" key="3">
    <source>
        <dbReference type="EnsemblMetazoa" id="XP_016980796.1"/>
    </source>
</evidence>
<feature type="compositionally biased region" description="Basic residues" evidence="2">
    <location>
        <begin position="1"/>
        <end position="17"/>
    </location>
</feature>
<gene>
    <name evidence="5" type="primary">LOC108045860</name>
    <name evidence="3" type="synonym">108045860</name>
</gene>
<evidence type="ECO:0000256" key="1">
    <source>
        <dbReference type="SAM" id="Coils"/>
    </source>
</evidence>
<evidence type="ECO:0000256" key="2">
    <source>
        <dbReference type="SAM" id="MobiDB-lite"/>
    </source>
</evidence>
<reference evidence="5" key="2">
    <citation type="submission" date="2025-04" db="UniProtKB">
        <authorList>
            <consortium name="RefSeq"/>
        </authorList>
    </citation>
    <scope>IDENTIFICATION</scope>
</reference>
<evidence type="ECO:0000313" key="4">
    <source>
        <dbReference type="Proteomes" id="UP001652680"/>
    </source>
</evidence>
<organism evidence="5">
    <name type="scientific">Drosophila rhopaloa</name>
    <name type="common">Fruit fly</name>
    <dbReference type="NCBI Taxonomy" id="1041015"/>
    <lineage>
        <taxon>Eukaryota</taxon>
        <taxon>Metazoa</taxon>
        <taxon>Ecdysozoa</taxon>
        <taxon>Arthropoda</taxon>
        <taxon>Hexapoda</taxon>
        <taxon>Insecta</taxon>
        <taxon>Pterygota</taxon>
        <taxon>Neoptera</taxon>
        <taxon>Endopterygota</taxon>
        <taxon>Diptera</taxon>
        <taxon>Brachycera</taxon>
        <taxon>Muscomorpha</taxon>
        <taxon>Ephydroidea</taxon>
        <taxon>Drosophilidae</taxon>
        <taxon>Drosophila</taxon>
        <taxon>Sophophora</taxon>
    </lineage>
</organism>
<evidence type="ECO:0000313" key="5">
    <source>
        <dbReference type="RefSeq" id="XP_016980796.1"/>
    </source>
</evidence>
<keyword evidence="1" id="KW-0175">Coiled coil</keyword>
<dbReference type="AlphaFoldDB" id="A0A6P4F605"/>
<proteinExistence type="predicted"/>
<reference evidence="3" key="3">
    <citation type="submission" date="2025-05" db="UniProtKB">
        <authorList>
            <consortium name="EnsemblMetazoa"/>
        </authorList>
    </citation>
    <scope>IDENTIFICATION</scope>
</reference>
<dbReference type="GeneID" id="108045860"/>
<feature type="region of interest" description="Disordered" evidence="2">
    <location>
        <begin position="1"/>
        <end position="28"/>
    </location>
</feature>
<name>A0A6P4F605_DRORH</name>
<protein>
    <submittedName>
        <fullName evidence="5">Uncharacterized protein LOC108045860</fullName>
    </submittedName>
</protein>
<keyword evidence="4" id="KW-1185">Reference proteome</keyword>
<dbReference type="Proteomes" id="UP001652680">
    <property type="component" value="Unassembled WGS sequence"/>
</dbReference>
<reference evidence="4" key="1">
    <citation type="journal article" date="2021" name="Elife">
        <title>Highly contiguous assemblies of 101 drosophilid genomes.</title>
        <authorList>
            <person name="Kim B.Y."/>
            <person name="Wang J.R."/>
            <person name="Miller D.E."/>
            <person name="Barmina O."/>
            <person name="Delaney E."/>
            <person name="Thompson A."/>
            <person name="Comeault A.A."/>
            <person name="Peede D."/>
            <person name="D'Agostino E.R."/>
            <person name="Pelaez J."/>
            <person name="Aguilar J.M."/>
            <person name="Haji D."/>
            <person name="Matsunaga T."/>
            <person name="Armstrong E.E."/>
            <person name="Zych M."/>
            <person name="Ogawa Y."/>
            <person name="Stamenkovic-Radak M."/>
            <person name="Jelic M."/>
            <person name="Veselinovic M.S."/>
            <person name="Tanaskovic M."/>
            <person name="Eric P."/>
            <person name="Gao J.J."/>
            <person name="Katoh T.K."/>
            <person name="Toda M.J."/>
            <person name="Watabe H."/>
            <person name="Watada M."/>
            <person name="Davis J.S."/>
            <person name="Moyle L.C."/>
            <person name="Manoli G."/>
            <person name="Bertolini E."/>
            <person name="Kostal V."/>
            <person name="Hawley R.S."/>
            <person name="Takahashi A."/>
            <person name="Jones C.D."/>
            <person name="Price D.K."/>
            <person name="Whiteman N."/>
            <person name="Kopp A."/>
            <person name="Matute D.R."/>
            <person name="Petrov D.A."/>
        </authorList>
    </citation>
    <scope>NUCLEOTIDE SEQUENCE [LARGE SCALE GENOMIC DNA]</scope>
</reference>
<sequence>MEVTKKSKKSKKAKKSKAPKDSSASIKLTALHRKQKEVARVLILKQEILMRSGVSYLEYQEIRAEIERLNSLKETFSRRVEKLKQQDK</sequence>
<dbReference type="RefSeq" id="XP_016980796.1">
    <property type="nucleotide sequence ID" value="XM_017125307.1"/>
</dbReference>
<feature type="coiled-coil region" evidence="1">
    <location>
        <begin position="59"/>
        <end position="86"/>
    </location>
</feature>
<dbReference type="EnsemblMetazoa" id="XM_017125307.2">
    <property type="protein sequence ID" value="XP_016980796.1"/>
    <property type="gene ID" value="LOC108045860"/>
</dbReference>